<dbReference type="EMBL" id="WVIE01000016">
    <property type="protein sequence ID" value="NDJ18533.1"/>
    <property type="molecule type" value="Genomic_DNA"/>
</dbReference>
<name>A0A8J7Z5M1_9CYAN</name>
<gene>
    <name evidence="6" type="ORF">GS601_14730</name>
</gene>
<accession>A0A8J7Z5M1</accession>
<comment type="similarity">
    <text evidence="2">Belongs to the bacterial solute-binding protein 8 family.</text>
</comment>
<dbReference type="InterPro" id="IPR051313">
    <property type="entry name" value="Bact_iron-sidero_bind"/>
</dbReference>
<protein>
    <submittedName>
        <fullName evidence="6">ABC transporter substrate-binding protein</fullName>
    </submittedName>
</protein>
<reference evidence="6" key="1">
    <citation type="submission" date="2019-12" db="EMBL/GenBank/DDBJ databases">
        <title>High-Quality draft genome sequences of three cyanobacteria isolated from the limestone walls of the Old Cathedral of Coimbra.</title>
        <authorList>
            <person name="Tiago I."/>
            <person name="Soares F."/>
            <person name="Portugal A."/>
        </authorList>
    </citation>
    <scope>NUCLEOTIDE SEQUENCE</scope>
    <source>
        <strain evidence="6">A</strain>
    </source>
</reference>
<dbReference type="Pfam" id="PF01497">
    <property type="entry name" value="Peripla_BP_2"/>
    <property type="match status" value="1"/>
</dbReference>
<evidence type="ECO:0000313" key="7">
    <source>
        <dbReference type="Proteomes" id="UP000646053"/>
    </source>
</evidence>
<evidence type="ECO:0000256" key="4">
    <source>
        <dbReference type="ARBA" id="ARBA00022729"/>
    </source>
</evidence>
<dbReference type="PANTHER" id="PTHR30532">
    <property type="entry name" value="IRON III DICITRATE-BINDING PERIPLASMIC PROTEIN"/>
    <property type="match status" value="1"/>
</dbReference>
<dbReference type="Proteomes" id="UP000646053">
    <property type="component" value="Unassembled WGS sequence"/>
</dbReference>
<evidence type="ECO:0000256" key="1">
    <source>
        <dbReference type="ARBA" id="ARBA00004196"/>
    </source>
</evidence>
<dbReference type="InterPro" id="IPR002491">
    <property type="entry name" value="ABC_transptr_periplasmic_BD"/>
</dbReference>
<evidence type="ECO:0000256" key="3">
    <source>
        <dbReference type="ARBA" id="ARBA00022448"/>
    </source>
</evidence>
<dbReference type="PANTHER" id="PTHR30532:SF1">
    <property type="entry name" value="IRON(3+)-HYDROXAMATE-BINDING PROTEIN FHUD"/>
    <property type="match status" value="1"/>
</dbReference>
<dbReference type="CDD" id="cd01146">
    <property type="entry name" value="FhuD"/>
    <property type="match status" value="1"/>
</dbReference>
<dbReference type="GO" id="GO:1901678">
    <property type="term" value="P:iron coordination entity transport"/>
    <property type="evidence" value="ECO:0007669"/>
    <property type="project" value="UniProtKB-ARBA"/>
</dbReference>
<evidence type="ECO:0000313" key="6">
    <source>
        <dbReference type="EMBL" id="NDJ18533.1"/>
    </source>
</evidence>
<evidence type="ECO:0000259" key="5">
    <source>
        <dbReference type="PROSITE" id="PS50983"/>
    </source>
</evidence>
<dbReference type="AlphaFoldDB" id="A0A8J7Z5M1"/>
<feature type="domain" description="Fe/B12 periplasmic-binding" evidence="5">
    <location>
        <begin position="74"/>
        <end position="338"/>
    </location>
</feature>
<dbReference type="RefSeq" id="WP_162424053.1">
    <property type="nucleotide sequence ID" value="NZ_WVIE01000016.1"/>
</dbReference>
<keyword evidence="7" id="KW-1185">Reference proteome</keyword>
<keyword evidence="4" id="KW-0732">Signal</keyword>
<sequence>MSNIKITMMTHLIRRLIKPFLLVALSFLLIITACHKPSTLKNNLSATQAKAASECRVIKHRLGEACIPLEPQRIVVLDVPAILDPLLALGIKPVGTAVDHFGIGEGWSGKRYFPALLPELVEGIESVGAEGTPSLEKILKLKPDLILLANQSELAYPQLSKIAPAVLIDTWKDRIPIKENFRQIAKIIGKEKEGETVLARYQERVSKFKNQLGDRLRGLEISVIGYYENQFDISRNSSHYHQVFQDLDLPIKPILLKQENHANISVEKISDFDADILFITDYNTPPSPLIYQHPLVQSLKAVKNGRAYIVDGRIWEFWGPIGMNLFLDDLETKLRTDFEKLDSRSSS</sequence>
<evidence type="ECO:0000256" key="2">
    <source>
        <dbReference type="ARBA" id="ARBA00008814"/>
    </source>
</evidence>
<dbReference type="GO" id="GO:0030288">
    <property type="term" value="C:outer membrane-bounded periplasmic space"/>
    <property type="evidence" value="ECO:0007669"/>
    <property type="project" value="TreeGrafter"/>
</dbReference>
<organism evidence="6 7">
    <name type="scientific">Myxacorys almedinensis A</name>
    <dbReference type="NCBI Taxonomy" id="2690445"/>
    <lineage>
        <taxon>Bacteria</taxon>
        <taxon>Bacillati</taxon>
        <taxon>Cyanobacteriota</taxon>
        <taxon>Cyanophyceae</taxon>
        <taxon>Leptolyngbyales</taxon>
        <taxon>Leptolyngbyaceae</taxon>
        <taxon>Myxacorys</taxon>
        <taxon>Myxacorys almedinensis</taxon>
    </lineage>
</organism>
<comment type="subcellular location">
    <subcellularLocation>
        <location evidence="1">Cell envelope</location>
    </subcellularLocation>
</comment>
<comment type="caution">
    <text evidence="6">The sequence shown here is derived from an EMBL/GenBank/DDBJ whole genome shotgun (WGS) entry which is preliminary data.</text>
</comment>
<dbReference type="PROSITE" id="PS50983">
    <property type="entry name" value="FE_B12_PBP"/>
    <property type="match status" value="1"/>
</dbReference>
<keyword evidence="3" id="KW-0813">Transport</keyword>
<dbReference type="PROSITE" id="PS51257">
    <property type="entry name" value="PROKAR_LIPOPROTEIN"/>
    <property type="match status" value="1"/>
</dbReference>
<dbReference type="Gene3D" id="3.40.50.1980">
    <property type="entry name" value="Nitrogenase molybdenum iron protein domain"/>
    <property type="match status" value="2"/>
</dbReference>
<proteinExistence type="inferred from homology"/>
<dbReference type="SUPFAM" id="SSF53807">
    <property type="entry name" value="Helical backbone' metal receptor"/>
    <property type="match status" value="1"/>
</dbReference>